<evidence type="ECO:0000256" key="1">
    <source>
        <dbReference type="SAM" id="MobiDB-lite"/>
    </source>
</evidence>
<reference evidence="2 3" key="1">
    <citation type="submission" date="2019-01" db="EMBL/GenBank/DDBJ databases">
        <title>Draft genome sequence of Dictyobacter sp. Uno17.</title>
        <authorList>
            <person name="Wang C.M."/>
            <person name="Zheng Y."/>
            <person name="Sakai Y."/>
            <person name="Abe K."/>
            <person name="Yokota A."/>
            <person name="Yabe S."/>
        </authorList>
    </citation>
    <scope>NUCLEOTIDE SEQUENCE [LARGE SCALE GENOMIC DNA]</scope>
    <source>
        <strain evidence="2 3">Uno17</strain>
    </source>
</reference>
<dbReference type="OrthoDB" id="9803893at2"/>
<keyword evidence="3" id="KW-1185">Reference proteome</keyword>
<accession>A0A5A5T5M1</accession>
<feature type="region of interest" description="Disordered" evidence="1">
    <location>
        <begin position="25"/>
        <end position="90"/>
    </location>
</feature>
<dbReference type="RefSeq" id="WP_149399377.1">
    <property type="nucleotide sequence ID" value="NZ_BIXY01000001.1"/>
</dbReference>
<feature type="compositionally biased region" description="Basic and acidic residues" evidence="1">
    <location>
        <begin position="32"/>
        <end position="47"/>
    </location>
</feature>
<proteinExistence type="predicted"/>
<comment type="caution">
    <text evidence="2">The sequence shown here is derived from an EMBL/GenBank/DDBJ whole genome shotgun (WGS) entry which is preliminary data.</text>
</comment>
<organism evidence="2 3">
    <name type="scientific">Dictyobacter arantiisoli</name>
    <dbReference type="NCBI Taxonomy" id="2014874"/>
    <lineage>
        <taxon>Bacteria</taxon>
        <taxon>Bacillati</taxon>
        <taxon>Chloroflexota</taxon>
        <taxon>Ktedonobacteria</taxon>
        <taxon>Ktedonobacterales</taxon>
        <taxon>Dictyobacteraceae</taxon>
        <taxon>Dictyobacter</taxon>
    </lineage>
</organism>
<feature type="compositionally biased region" description="Polar residues" evidence="1">
    <location>
        <begin position="59"/>
        <end position="70"/>
    </location>
</feature>
<evidence type="ECO:0000313" key="3">
    <source>
        <dbReference type="Proteomes" id="UP000322530"/>
    </source>
</evidence>
<gene>
    <name evidence="2" type="ORF">KDI_01920</name>
</gene>
<sequence length="90" mass="10215">MGNKHFVSELNLSTHLAEERIRNKAIQTKEGANQEHRKTGEEIRELIARGGGTLPEDQPTPTKSIQQIQREAQKRLESGQQPSLFEELEP</sequence>
<dbReference type="Proteomes" id="UP000322530">
    <property type="component" value="Unassembled WGS sequence"/>
</dbReference>
<evidence type="ECO:0000313" key="2">
    <source>
        <dbReference type="EMBL" id="GCF06628.1"/>
    </source>
</evidence>
<name>A0A5A5T5M1_9CHLR</name>
<dbReference type="AlphaFoldDB" id="A0A5A5T5M1"/>
<protein>
    <submittedName>
        <fullName evidence="2">Uncharacterized protein</fullName>
    </submittedName>
</protein>
<dbReference type="EMBL" id="BIXY01000001">
    <property type="protein sequence ID" value="GCF06628.1"/>
    <property type="molecule type" value="Genomic_DNA"/>
</dbReference>